<dbReference type="Gene3D" id="3.40.1390.10">
    <property type="entry name" value="MurE/MurF, N-terminal domain"/>
    <property type="match status" value="1"/>
</dbReference>
<feature type="domain" description="Mur ligase central" evidence="14">
    <location>
        <begin position="103"/>
        <end position="289"/>
    </location>
</feature>
<evidence type="ECO:0000256" key="2">
    <source>
        <dbReference type="ARBA" id="ARBA00022598"/>
    </source>
</evidence>
<evidence type="ECO:0000259" key="14">
    <source>
        <dbReference type="Pfam" id="PF08245"/>
    </source>
</evidence>
<comment type="subcellular location">
    <subcellularLocation>
        <location evidence="10 11">Cytoplasm</location>
    </subcellularLocation>
</comment>
<dbReference type="GO" id="GO:0008766">
    <property type="term" value="F:UDP-N-acetylmuramoylalanyl-D-glutamyl-2,6-diaminopimelate-D-alanyl-D-alanine ligase activity"/>
    <property type="evidence" value="ECO:0007669"/>
    <property type="project" value="RHEA"/>
</dbReference>
<dbReference type="PANTHER" id="PTHR43024">
    <property type="entry name" value="UDP-N-ACETYLMURAMOYL-TRIPEPTIDE--D-ALANYL-D-ALANINE LIGASE"/>
    <property type="match status" value="1"/>
</dbReference>
<comment type="catalytic activity">
    <reaction evidence="10 11">
        <text>D-alanyl-D-alanine + UDP-N-acetyl-alpha-D-muramoyl-L-alanyl-gamma-D-glutamyl-meso-2,6-diaminopimelate + ATP = UDP-N-acetyl-alpha-D-muramoyl-L-alanyl-gamma-D-glutamyl-meso-2,6-diaminopimeloyl-D-alanyl-D-alanine + ADP + phosphate + H(+)</text>
        <dbReference type="Rhea" id="RHEA:28374"/>
        <dbReference type="ChEBI" id="CHEBI:15378"/>
        <dbReference type="ChEBI" id="CHEBI:30616"/>
        <dbReference type="ChEBI" id="CHEBI:43474"/>
        <dbReference type="ChEBI" id="CHEBI:57822"/>
        <dbReference type="ChEBI" id="CHEBI:61386"/>
        <dbReference type="ChEBI" id="CHEBI:83905"/>
        <dbReference type="ChEBI" id="CHEBI:456216"/>
        <dbReference type="EC" id="6.3.2.10"/>
    </reaction>
</comment>
<keyword evidence="8 10" id="KW-0131">Cell cycle</keyword>
<dbReference type="InterPro" id="IPR036615">
    <property type="entry name" value="Mur_ligase_C_dom_sf"/>
</dbReference>
<dbReference type="Gene3D" id="3.40.1190.10">
    <property type="entry name" value="Mur-like, catalytic domain"/>
    <property type="match status" value="1"/>
</dbReference>
<reference evidence="15 16" key="1">
    <citation type="journal article" date="2016" name="Nat. Commun.">
        <title>Thousands of microbial genomes shed light on interconnected biogeochemical processes in an aquifer system.</title>
        <authorList>
            <person name="Anantharaman K."/>
            <person name="Brown C.T."/>
            <person name="Hug L.A."/>
            <person name="Sharon I."/>
            <person name="Castelle C.J."/>
            <person name="Probst A.J."/>
            <person name="Thomas B.C."/>
            <person name="Singh A."/>
            <person name="Wilkins M.J."/>
            <person name="Karaoz U."/>
            <person name="Brodie E.L."/>
            <person name="Williams K.H."/>
            <person name="Hubbard S.S."/>
            <person name="Banfield J.F."/>
        </authorList>
    </citation>
    <scope>NUCLEOTIDE SEQUENCE [LARGE SCALE GENOMIC DNA]</scope>
</reference>
<dbReference type="GO" id="GO:0047480">
    <property type="term" value="F:UDP-N-acetylmuramoyl-tripeptide-D-alanyl-D-alanine ligase activity"/>
    <property type="evidence" value="ECO:0007669"/>
    <property type="project" value="UniProtKB-UniRule"/>
</dbReference>
<evidence type="ECO:0000313" key="16">
    <source>
        <dbReference type="Proteomes" id="UP000179076"/>
    </source>
</evidence>
<dbReference type="Pfam" id="PF08245">
    <property type="entry name" value="Mur_ligase_M"/>
    <property type="match status" value="1"/>
</dbReference>
<evidence type="ECO:0000256" key="3">
    <source>
        <dbReference type="ARBA" id="ARBA00022618"/>
    </source>
</evidence>
<dbReference type="EMBL" id="MFSP01000029">
    <property type="protein sequence ID" value="OGI69105.1"/>
    <property type="molecule type" value="Genomic_DNA"/>
</dbReference>
<proteinExistence type="inferred from homology"/>
<keyword evidence="5 10" id="KW-0067">ATP-binding</keyword>
<dbReference type="InterPro" id="IPR005863">
    <property type="entry name" value="UDP-N-AcMur_synth"/>
</dbReference>
<dbReference type="GO" id="GO:0005524">
    <property type="term" value="F:ATP binding"/>
    <property type="evidence" value="ECO:0007669"/>
    <property type="project" value="UniProtKB-UniRule"/>
</dbReference>
<evidence type="ECO:0000313" key="15">
    <source>
        <dbReference type="EMBL" id="OGI69105.1"/>
    </source>
</evidence>
<name>A0A1F6VHT8_9PROT</name>
<dbReference type="InterPro" id="IPR000713">
    <property type="entry name" value="Mur_ligase_N"/>
</dbReference>
<gene>
    <name evidence="10" type="primary">murF</name>
    <name evidence="15" type="ORF">A2W18_06045</name>
</gene>
<evidence type="ECO:0000256" key="4">
    <source>
        <dbReference type="ARBA" id="ARBA00022741"/>
    </source>
</evidence>
<dbReference type="InterPro" id="IPR036565">
    <property type="entry name" value="Mur-like_cat_sf"/>
</dbReference>
<dbReference type="GO" id="GO:0009252">
    <property type="term" value="P:peptidoglycan biosynthetic process"/>
    <property type="evidence" value="ECO:0007669"/>
    <property type="project" value="UniProtKB-UniRule"/>
</dbReference>
<dbReference type="InterPro" id="IPR035911">
    <property type="entry name" value="MurE/MurF_N"/>
</dbReference>
<dbReference type="SUPFAM" id="SSF63418">
    <property type="entry name" value="MurE/MurF N-terminal domain"/>
    <property type="match status" value="1"/>
</dbReference>
<evidence type="ECO:0000256" key="5">
    <source>
        <dbReference type="ARBA" id="ARBA00022840"/>
    </source>
</evidence>
<evidence type="ECO:0000256" key="10">
    <source>
        <dbReference type="HAMAP-Rule" id="MF_02019"/>
    </source>
</evidence>
<comment type="function">
    <text evidence="10 11">Involved in cell wall formation. Catalyzes the final step in the synthesis of UDP-N-acetylmuramoyl-pentapeptide, the precursor of murein.</text>
</comment>
<dbReference type="GO" id="GO:0051301">
    <property type="term" value="P:cell division"/>
    <property type="evidence" value="ECO:0007669"/>
    <property type="project" value="UniProtKB-KW"/>
</dbReference>
<dbReference type="Pfam" id="PF02875">
    <property type="entry name" value="Mur_ligase_C"/>
    <property type="match status" value="1"/>
</dbReference>
<organism evidence="15 16">
    <name type="scientific">Candidatus Muproteobacteria bacterium RBG_16_60_9</name>
    <dbReference type="NCBI Taxonomy" id="1817755"/>
    <lineage>
        <taxon>Bacteria</taxon>
        <taxon>Pseudomonadati</taxon>
        <taxon>Pseudomonadota</taxon>
        <taxon>Candidatus Muproteobacteria</taxon>
    </lineage>
</organism>
<keyword evidence="7 10" id="KW-0573">Peptidoglycan synthesis</keyword>
<dbReference type="SUPFAM" id="SSF53244">
    <property type="entry name" value="MurD-like peptide ligases, peptide-binding domain"/>
    <property type="match status" value="1"/>
</dbReference>
<evidence type="ECO:0000256" key="1">
    <source>
        <dbReference type="ARBA" id="ARBA00022490"/>
    </source>
</evidence>
<dbReference type="GO" id="GO:0005737">
    <property type="term" value="C:cytoplasm"/>
    <property type="evidence" value="ECO:0007669"/>
    <property type="project" value="UniProtKB-SubCell"/>
</dbReference>
<evidence type="ECO:0000256" key="11">
    <source>
        <dbReference type="RuleBase" id="RU004136"/>
    </source>
</evidence>
<keyword evidence="9 10" id="KW-0961">Cell wall biogenesis/degradation</keyword>
<dbReference type="InterPro" id="IPR013221">
    <property type="entry name" value="Mur_ligase_cen"/>
</dbReference>
<dbReference type="InterPro" id="IPR004101">
    <property type="entry name" value="Mur_ligase_C"/>
</dbReference>
<feature type="binding site" evidence="10">
    <location>
        <begin position="105"/>
        <end position="111"/>
    </location>
    <ligand>
        <name>ATP</name>
        <dbReference type="ChEBI" id="CHEBI:30616"/>
    </ligand>
</feature>
<evidence type="ECO:0000256" key="7">
    <source>
        <dbReference type="ARBA" id="ARBA00022984"/>
    </source>
</evidence>
<comment type="pathway">
    <text evidence="10 11">Cell wall biogenesis; peptidoglycan biosynthesis.</text>
</comment>
<keyword evidence="6 10" id="KW-0133">Cell shape</keyword>
<dbReference type="InterPro" id="IPR051046">
    <property type="entry name" value="MurCDEF_CellWall_CoF430Synth"/>
</dbReference>
<dbReference type="NCBIfam" id="TIGR01143">
    <property type="entry name" value="murF"/>
    <property type="match status" value="1"/>
</dbReference>
<sequence>MMSLALMAEALHAAVIGRDATFTGVSTDTRSLAAGDLFVALTGPNFDGHNFLSQAIVKGAAGALLARKLETPLPYVHVADTRKALGELAAFWRRQFQIPVVAVTGSNGKTTVKEMIGAILAETGRGCVTRGNLNNDIGVPLSLLRMRAADRYAVIEMGMNHAGEIDYLSRLTAPTVALITNAAEAHLEGVGSLDGIARAKGEIFAGLATDGVAVLNADDAYCALWRDLATPHRVVTFGLDKPADYSARYRLDEQGCVLQLKTPEGDAQMRIVQIGRHNVLNALAATATALNVGASLRDVANGLQKLQAVAGRLELKQGISGARIIDDTYNANPGSLTAGLQVLKDAKGERVLVLGDMAELGDAGPDLHVRAGKLARDLGINRLYGIGDLAALAVAAFGEGAKHFASAEALIDALIDCMHSGMVILVKGSRVMRMDRVVEGVVRRAPITADIEARGA</sequence>
<keyword evidence="1 10" id="KW-0963">Cytoplasm</keyword>
<evidence type="ECO:0000259" key="12">
    <source>
        <dbReference type="Pfam" id="PF01225"/>
    </source>
</evidence>
<dbReference type="Pfam" id="PF01225">
    <property type="entry name" value="Mur_ligase"/>
    <property type="match status" value="1"/>
</dbReference>
<keyword evidence="2 10" id="KW-0436">Ligase</keyword>
<feature type="domain" description="Mur ligase C-terminal" evidence="13">
    <location>
        <begin position="311"/>
        <end position="430"/>
    </location>
</feature>
<comment type="caution">
    <text evidence="15">The sequence shown here is derived from an EMBL/GenBank/DDBJ whole genome shotgun (WGS) entry which is preliminary data.</text>
</comment>
<dbReference type="SUPFAM" id="SSF53623">
    <property type="entry name" value="MurD-like peptide ligases, catalytic domain"/>
    <property type="match status" value="1"/>
</dbReference>
<protein>
    <recommendedName>
        <fullName evidence="10 11">UDP-N-acetylmuramoyl-tripeptide--D-alanyl-D-alanine ligase</fullName>
        <ecNumber evidence="10 11">6.3.2.10</ecNumber>
    </recommendedName>
    <alternativeName>
        <fullName evidence="10">D-alanyl-D-alanine-adding enzyme</fullName>
    </alternativeName>
</protein>
<evidence type="ECO:0000256" key="9">
    <source>
        <dbReference type="ARBA" id="ARBA00023316"/>
    </source>
</evidence>
<evidence type="ECO:0000259" key="13">
    <source>
        <dbReference type="Pfam" id="PF02875"/>
    </source>
</evidence>
<dbReference type="EC" id="6.3.2.10" evidence="10 11"/>
<keyword evidence="3 10" id="KW-0132">Cell division</keyword>
<dbReference type="UniPathway" id="UPA00219"/>
<feature type="domain" description="Mur ligase N-terminal catalytic" evidence="12">
    <location>
        <begin position="22"/>
        <end position="91"/>
    </location>
</feature>
<dbReference type="PANTHER" id="PTHR43024:SF1">
    <property type="entry name" value="UDP-N-ACETYLMURAMOYL-TRIPEPTIDE--D-ALANYL-D-ALANINE LIGASE"/>
    <property type="match status" value="1"/>
</dbReference>
<evidence type="ECO:0000256" key="6">
    <source>
        <dbReference type="ARBA" id="ARBA00022960"/>
    </source>
</evidence>
<dbReference type="Proteomes" id="UP000179076">
    <property type="component" value="Unassembled WGS sequence"/>
</dbReference>
<comment type="similarity">
    <text evidence="10">Belongs to the MurCDEF family. MurF subfamily.</text>
</comment>
<keyword evidence="4 10" id="KW-0547">Nucleotide-binding</keyword>
<dbReference type="GO" id="GO:0071555">
    <property type="term" value="P:cell wall organization"/>
    <property type="evidence" value="ECO:0007669"/>
    <property type="project" value="UniProtKB-KW"/>
</dbReference>
<dbReference type="AlphaFoldDB" id="A0A1F6VHT8"/>
<dbReference type="Gene3D" id="3.90.190.20">
    <property type="entry name" value="Mur ligase, C-terminal domain"/>
    <property type="match status" value="1"/>
</dbReference>
<dbReference type="GO" id="GO:0008360">
    <property type="term" value="P:regulation of cell shape"/>
    <property type="evidence" value="ECO:0007669"/>
    <property type="project" value="UniProtKB-KW"/>
</dbReference>
<accession>A0A1F6VHT8</accession>
<dbReference type="HAMAP" id="MF_02019">
    <property type="entry name" value="MurF"/>
    <property type="match status" value="1"/>
</dbReference>
<evidence type="ECO:0000256" key="8">
    <source>
        <dbReference type="ARBA" id="ARBA00023306"/>
    </source>
</evidence>